<dbReference type="RefSeq" id="WP_102748344.1">
    <property type="nucleotide sequence ID" value="NZ_PJLB01000008.1"/>
</dbReference>
<dbReference type="GO" id="GO:0016757">
    <property type="term" value="F:glycosyltransferase activity"/>
    <property type="evidence" value="ECO:0007669"/>
    <property type="project" value="UniProtKB-KW"/>
</dbReference>
<keyword evidence="1" id="KW-0328">Glycosyltransferase</keyword>
<dbReference type="InterPro" id="IPR050748">
    <property type="entry name" value="Glycosyltrans_8_dom-fam"/>
</dbReference>
<dbReference type="Pfam" id="PF01501">
    <property type="entry name" value="Glyco_transf_8"/>
    <property type="match status" value="1"/>
</dbReference>
<dbReference type="Proteomes" id="UP000236075">
    <property type="component" value="Unassembled WGS sequence"/>
</dbReference>
<reference evidence="4 5" key="1">
    <citation type="journal article" date="2017" name="BMC Genomics">
        <title>Genome sequencing of 39 Akkermansia muciniphila isolates reveals its population structure, genomic and functional diverisity, and global distribution in mammalian gut microbiotas.</title>
        <authorList>
            <person name="Guo X."/>
            <person name="Li S."/>
            <person name="Zhang J."/>
            <person name="Wu F."/>
            <person name="Li X."/>
            <person name="Wu D."/>
            <person name="Zhang M."/>
            <person name="Ou Z."/>
            <person name="Jie Z."/>
            <person name="Yan Q."/>
            <person name="Li P."/>
            <person name="Yi J."/>
            <person name="Peng Y."/>
        </authorList>
    </citation>
    <scope>NUCLEOTIDE SEQUENCE [LARGE SCALE GENOMIC DNA]</scope>
    <source>
        <strain evidence="4 5">GP28</strain>
    </source>
</reference>
<protein>
    <recommendedName>
        <fullName evidence="6">Glycosyltransferase family 8 protein</fullName>
    </recommendedName>
</protein>
<dbReference type="PANTHER" id="PTHR13778">
    <property type="entry name" value="GLYCOSYLTRANSFERASE 8 DOMAIN-CONTAINING PROTEIN"/>
    <property type="match status" value="1"/>
</dbReference>
<evidence type="ECO:0000313" key="5">
    <source>
        <dbReference type="Proteomes" id="UP000236075"/>
    </source>
</evidence>
<comment type="caution">
    <text evidence="4">The sequence shown here is derived from an EMBL/GenBank/DDBJ whole genome shotgun (WGS) entry which is preliminary data.</text>
</comment>
<dbReference type="InterPro" id="IPR002495">
    <property type="entry name" value="Glyco_trans_8"/>
</dbReference>
<dbReference type="CDD" id="cd04194">
    <property type="entry name" value="GT8_A4GalT_like"/>
    <property type="match status" value="1"/>
</dbReference>
<dbReference type="GO" id="GO:0046872">
    <property type="term" value="F:metal ion binding"/>
    <property type="evidence" value="ECO:0007669"/>
    <property type="project" value="UniProtKB-KW"/>
</dbReference>
<dbReference type="SUPFAM" id="SSF53448">
    <property type="entry name" value="Nucleotide-diphospho-sugar transferases"/>
    <property type="match status" value="1"/>
</dbReference>
<keyword evidence="2" id="KW-0808">Transferase</keyword>
<gene>
    <name evidence="4" type="ORF">CXT95_06665</name>
</gene>
<dbReference type="AlphaFoldDB" id="A0AAX0WK38"/>
<evidence type="ECO:0000256" key="3">
    <source>
        <dbReference type="ARBA" id="ARBA00022723"/>
    </source>
</evidence>
<proteinExistence type="predicted"/>
<evidence type="ECO:0000256" key="2">
    <source>
        <dbReference type="ARBA" id="ARBA00022679"/>
    </source>
</evidence>
<dbReference type="PANTHER" id="PTHR13778:SF47">
    <property type="entry name" value="LIPOPOLYSACCHARIDE 1,3-GALACTOSYLTRANSFERASE"/>
    <property type="match status" value="1"/>
</dbReference>
<sequence>MNIVYATDDNGALGTGVSIVSLMENLPPGVHADIYIMTGGLSGDNTARFHSLQQGYNLHLHFIDMKDKYTDFPVGSKWSAATYYRLGLAGELPATVERALYVDIDTIFNRDISPMYESEFGDCLIAGVFTTEDLSEESFSRWKREMNLGRDSIYINAGVILYHIGRIREECFESQVLSWAKNNIHRLSWQDQDILNVCYQQRILLLHPMWNICDGAIWSIRWEGVKSFRNNPLKPADLLEAARRPGIIHYWGHPKPWHPNSIRQDYGLFYKYWKKSPWKDDIRDFRKQNDPGRMFISKMRCLLGKGKRLLQGRHQ</sequence>
<dbReference type="EMBL" id="PJLB01000008">
    <property type="protein sequence ID" value="PND02344.1"/>
    <property type="molecule type" value="Genomic_DNA"/>
</dbReference>
<dbReference type="InterPro" id="IPR029044">
    <property type="entry name" value="Nucleotide-diphossugar_trans"/>
</dbReference>
<name>A0AAX0WK38_9BACT</name>
<dbReference type="Gene3D" id="3.90.550.10">
    <property type="entry name" value="Spore Coat Polysaccharide Biosynthesis Protein SpsA, Chain A"/>
    <property type="match status" value="1"/>
</dbReference>
<evidence type="ECO:0000313" key="4">
    <source>
        <dbReference type="EMBL" id="PND02344.1"/>
    </source>
</evidence>
<keyword evidence="3" id="KW-0479">Metal-binding</keyword>
<accession>A0AAX0WK38</accession>
<evidence type="ECO:0008006" key="6">
    <source>
        <dbReference type="Google" id="ProtNLM"/>
    </source>
</evidence>
<evidence type="ECO:0000256" key="1">
    <source>
        <dbReference type="ARBA" id="ARBA00022676"/>
    </source>
</evidence>
<organism evidence="4 5">
    <name type="scientific">Akkermansia muciniphila</name>
    <dbReference type="NCBI Taxonomy" id="239935"/>
    <lineage>
        <taxon>Bacteria</taxon>
        <taxon>Pseudomonadati</taxon>
        <taxon>Verrucomicrobiota</taxon>
        <taxon>Verrucomicrobiia</taxon>
        <taxon>Verrucomicrobiales</taxon>
        <taxon>Akkermansiaceae</taxon>
        <taxon>Akkermansia</taxon>
    </lineage>
</organism>